<keyword evidence="8" id="KW-0547">Nucleotide-binding</keyword>
<evidence type="ECO:0000256" key="9">
    <source>
        <dbReference type="ARBA" id="ARBA00022777"/>
    </source>
</evidence>
<dbReference type="PATRIC" id="fig|1641875.4.peg.790"/>
<keyword evidence="6" id="KW-0808">Transferase</keyword>
<sequence length="337" mass="36822">MTKDFKTPLNIPLTFEDMELGLKVARVGLGKVDYRADTLRCDALAAEFFGLDAGVELPRAELHARIHPEDWPQVEEGLTCLLSPEHPLQVLDMTHRILLPDGPLRWVNARKQVTYDAEGVPVEGVFAIVDITAREVAEQRAKFLIGELGHRAKNLITVVSGIVRQLARHSPPEEVADRLLARLAALSRNQEAMMHDAGSRFGLRQIFTEQVKPFAGAARERVVLNGPDLMISSNAAQILGMVTHELATNAAKYGALSDGSGKVEMTWSVEGEERPDFTLSWVERGGPKVTVTAKPGFGTQVLTKLTQASLGAKTEVAYDTEGLAFKLRAPLKALSSD</sequence>
<evidence type="ECO:0000256" key="11">
    <source>
        <dbReference type="ARBA" id="ARBA00023026"/>
    </source>
</evidence>
<keyword evidence="7" id="KW-0677">Repeat</keyword>
<dbReference type="EMBL" id="LAXJ01000018">
    <property type="protein sequence ID" value="KRS11569.1"/>
    <property type="molecule type" value="Genomic_DNA"/>
</dbReference>
<dbReference type="Gene3D" id="3.30.565.10">
    <property type="entry name" value="Histidine kinase-like ATPase, C-terminal domain"/>
    <property type="match status" value="1"/>
</dbReference>
<dbReference type="Pfam" id="PF08447">
    <property type="entry name" value="PAS_3"/>
    <property type="match status" value="1"/>
</dbReference>
<evidence type="ECO:0000256" key="4">
    <source>
        <dbReference type="ARBA" id="ARBA00022630"/>
    </source>
</evidence>
<dbReference type="Gene3D" id="2.10.70.100">
    <property type="match status" value="1"/>
</dbReference>
<keyword evidence="5" id="KW-0288">FMN</keyword>
<dbReference type="GO" id="GO:0004673">
    <property type="term" value="F:protein histidine kinase activity"/>
    <property type="evidence" value="ECO:0007669"/>
    <property type="project" value="UniProtKB-EC"/>
</dbReference>
<dbReference type="InterPro" id="IPR011102">
    <property type="entry name" value="Sig_transdc_His_kinase_HWE"/>
</dbReference>
<dbReference type="CDD" id="cd00130">
    <property type="entry name" value="PAS"/>
    <property type="match status" value="1"/>
</dbReference>
<keyword evidence="9" id="KW-0418">Kinase</keyword>
<evidence type="ECO:0000313" key="14">
    <source>
        <dbReference type="Proteomes" id="UP000051295"/>
    </source>
</evidence>
<evidence type="ECO:0000256" key="3">
    <source>
        <dbReference type="ARBA" id="ARBA00022553"/>
    </source>
</evidence>
<evidence type="ECO:0000256" key="2">
    <source>
        <dbReference type="ARBA" id="ARBA00012438"/>
    </source>
</evidence>
<dbReference type="InterPro" id="IPR013655">
    <property type="entry name" value="PAS_fold_3"/>
</dbReference>
<dbReference type="OrthoDB" id="9816309at2"/>
<evidence type="ECO:0000256" key="10">
    <source>
        <dbReference type="ARBA" id="ARBA00022840"/>
    </source>
</evidence>
<evidence type="ECO:0000259" key="12">
    <source>
        <dbReference type="PROSITE" id="PS50113"/>
    </source>
</evidence>
<feature type="domain" description="PAC" evidence="12">
    <location>
        <begin position="91"/>
        <end position="143"/>
    </location>
</feature>
<protein>
    <recommendedName>
        <fullName evidence="2">histidine kinase</fullName>
        <ecNumber evidence="2">2.7.13.3</ecNumber>
    </recommendedName>
</protein>
<dbReference type="STRING" id="1641875.XM53_14915"/>
<keyword evidence="3" id="KW-0597">Phosphoprotein</keyword>
<accession>A0A0T5NRT1</accession>
<organism evidence="13 14">
    <name type="scientific">Roseovarius atlanticus</name>
    <dbReference type="NCBI Taxonomy" id="1641875"/>
    <lineage>
        <taxon>Bacteria</taxon>
        <taxon>Pseudomonadati</taxon>
        <taxon>Pseudomonadota</taxon>
        <taxon>Alphaproteobacteria</taxon>
        <taxon>Rhodobacterales</taxon>
        <taxon>Roseobacteraceae</taxon>
        <taxon>Roseovarius</taxon>
    </lineage>
</organism>
<keyword evidence="4" id="KW-0285">Flavoprotein</keyword>
<dbReference type="SUPFAM" id="SSF55785">
    <property type="entry name" value="PYP-like sensor domain (PAS domain)"/>
    <property type="match status" value="1"/>
</dbReference>
<dbReference type="PROSITE" id="PS50113">
    <property type="entry name" value="PAC"/>
    <property type="match status" value="1"/>
</dbReference>
<name>A0A0T5NRT1_9RHOB</name>
<evidence type="ECO:0000256" key="7">
    <source>
        <dbReference type="ARBA" id="ARBA00022737"/>
    </source>
</evidence>
<evidence type="ECO:0000256" key="1">
    <source>
        <dbReference type="ARBA" id="ARBA00000085"/>
    </source>
</evidence>
<dbReference type="GO" id="GO:0005524">
    <property type="term" value="F:ATP binding"/>
    <property type="evidence" value="ECO:0007669"/>
    <property type="project" value="UniProtKB-KW"/>
</dbReference>
<dbReference type="InterPro" id="IPR000700">
    <property type="entry name" value="PAS-assoc_C"/>
</dbReference>
<dbReference type="AlphaFoldDB" id="A0A0T5NRT1"/>
<evidence type="ECO:0000256" key="5">
    <source>
        <dbReference type="ARBA" id="ARBA00022643"/>
    </source>
</evidence>
<evidence type="ECO:0000313" key="13">
    <source>
        <dbReference type="EMBL" id="KRS11569.1"/>
    </source>
</evidence>
<dbReference type="PANTHER" id="PTHR41523:SF7">
    <property type="entry name" value="HISTIDINE KINASE"/>
    <property type="match status" value="1"/>
</dbReference>
<dbReference type="Pfam" id="PF07536">
    <property type="entry name" value="HWE_HK"/>
    <property type="match status" value="1"/>
</dbReference>
<comment type="caution">
    <text evidence="13">The sequence shown here is derived from an EMBL/GenBank/DDBJ whole genome shotgun (WGS) entry which is preliminary data.</text>
</comment>
<proteinExistence type="predicted"/>
<keyword evidence="10" id="KW-0067">ATP-binding</keyword>
<dbReference type="SMART" id="SM00911">
    <property type="entry name" value="HWE_HK"/>
    <property type="match status" value="1"/>
</dbReference>
<dbReference type="Proteomes" id="UP000051295">
    <property type="component" value="Unassembled WGS sequence"/>
</dbReference>
<keyword evidence="14" id="KW-1185">Reference proteome</keyword>
<dbReference type="InterPro" id="IPR036890">
    <property type="entry name" value="HATPase_C_sf"/>
</dbReference>
<comment type="catalytic activity">
    <reaction evidence="1">
        <text>ATP + protein L-histidine = ADP + protein N-phospho-L-histidine.</text>
        <dbReference type="EC" id="2.7.13.3"/>
    </reaction>
</comment>
<dbReference type="PANTHER" id="PTHR41523">
    <property type="entry name" value="TWO-COMPONENT SYSTEM SENSOR PROTEIN"/>
    <property type="match status" value="1"/>
</dbReference>
<reference evidence="13 14" key="1">
    <citation type="submission" date="2015-04" db="EMBL/GenBank/DDBJ databases">
        <title>The draft genome sequence of Roseovarius sp.R12b.</title>
        <authorList>
            <person name="Li G."/>
            <person name="Lai Q."/>
            <person name="Shao Z."/>
            <person name="Yan P."/>
        </authorList>
    </citation>
    <scope>NUCLEOTIDE SEQUENCE [LARGE SCALE GENOMIC DNA]</scope>
    <source>
        <strain evidence="13 14">R12B</strain>
    </source>
</reference>
<evidence type="ECO:0000256" key="8">
    <source>
        <dbReference type="ARBA" id="ARBA00022741"/>
    </source>
</evidence>
<dbReference type="InterPro" id="IPR000014">
    <property type="entry name" value="PAS"/>
</dbReference>
<keyword evidence="11" id="KW-0843">Virulence</keyword>
<dbReference type="InterPro" id="IPR035965">
    <property type="entry name" value="PAS-like_dom_sf"/>
</dbReference>
<dbReference type="Gene3D" id="3.30.450.20">
    <property type="entry name" value="PAS domain"/>
    <property type="match status" value="1"/>
</dbReference>
<dbReference type="RefSeq" id="WP_057794709.1">
    <property type="nucleotide sequence ID" value="NZ_LAXJ01000018.1"/>
</dbReference>
<dbReference type="EC" id="2.7.13.3" evidence="2"/>
<gene>
    <name evidence="13" type="ORF">XM53_14915</name>
</gene>
<evidence type="ECO:0000256" key="6">
    <source>
        <dbReference type="ARBA" id="ARBA00022679"/>
    </source>
</evidence>